<keyword evidence="1" id="KW-0812">Transmembrane</keyword>
<keyword evidence="1" id="KW-1133">Transmembrane helix</keyword>
<reference evidence="2 3" key="1">
    <citation type="submission" date="2017-04" db="EMBL/GenBank/DDBJ databases">
        <authorList>
            <person name="Afonso C.L."/>
            <person name="Miller P.J."/>
            <person name="Scott M.A."/>
            <person name="Spackman E."/>
            <person name="Goraichik I."/>
            <person name="Dimitrov K.M."/>
            <person name="Suarez D.L."/>
            <person name="Swayne D.E."/>
        </authorList>
    </citation>
    <scope>NUCLEOTIDE SEQUENCE [LARGE SCALE GENOMIC DNA]</scope>
    <source>
        <strain evidence="2 3">11</strain>
    </source>
</reference>
<evidence type="ECO:0000256" key="1">
    <source>
        <dbReference type="SAM" id="Phobius"/>
    </source>
</evidence>
<organism evidence="2 3">
    <name type="scientific">Paenibacillus aquistagni</name>
    <dbReference type="NCBI Taxonomy" id="1852522"/>
    <lineage>
        <taxon>Bacteria</taxon>
        <taxon>Bacillati</taxon>
        <taxon>Bacillota</taxon>
        <taxon>Bacilli</taxon>
        <taxon>Bacillales</taxon>
        <taxon>Paenibacillaceae</taxon>
        <taxon>Paenibacillus</taxon>
    </lineage>
</organism>
<dbReference type="EMBL" id="FXAZ01000003">
    <property type="protein sequence ID" value="SMG45136.1"/>
    <property type="molecule type" value="Genomic_DNA"/>
</dbReference>
<feature type="transmembrane region" description="Helical" evidence="1">
    <location>
        <begin position="12"/>
        <end position="32"/>
    </location>
</feature>
<dbReference type="RefSeq" id="WP_176228923.1">
    <property type="nucleotide sequence ID" value="NZ_FXAZ01000003.1"/>
</dbReference>
<protein>
    <submittedName>
        <fullName evidence="2">Uncharacterized protein</fullName>
    </submittedName>
</protein>
<keyword evidence="1" id="KW-0472">Membrane</keyword>
<dbReference type="AlphaFoldDB" id="A0A1X7KW99"/>
<dbReference type="Proteomes" id="UP000193834">
    <property type="component" value="Unassembled WGS sequence"/>
</dbReference>
<sequence>MNMTVFRALNPRNLLLVICMILLVLIGFKGYYIAKKIDGYNQAEQLYANKQWIEAEAAYDKAHRNRWIHYKEQQLTARLTELAPIAEIRSTLERIRLEAVHAAEELDFSAYKEIVHELQQFRAAYMGQRHPFEQEYIKISEQLQVSPMIIKGWNDFRGHFTQQMADNLENKQYEEESFRGYLMSIPDMIYGSSEKKTAAITEQLKAYDERKLAQLGAAGNTDALLQASLAMSNSYQALQFEAPWVRQKTDDIIAELLSKAADQVDYAMYIHLAKQYEQHLTSLQVSESAVKNAIDRQIQQWLKQGGRLVQAGEYEDAITLYKSLAAYTDTSELLKQAQLEQMASDPIRLLQQLDHSVSYEHVMGGKNRFGGKLYAAGISNGEQLVVAVWSGKEHVKRYLSDQIPASTLKLQLEPKLGSDSSPALIIESASTSRTSKVTAYQLHSDGLRQLLQFEGDRYEIVNSDHIKVYHPEGSRDEKAVADYKLKGGQFEFAGYEERILDIEPAELTSHLGAKVRMKVNIVQVNEQMSLAEVAEGQYIGLVGQQPQSTGLITVVGQMNQYTDIRLDDAIIVVPVFEVDSIE</sequence>
<name>A0A1X7KW99_9BACL</name>
<accession>A0A1X7KW99</accession>
<proteinExistence type="predicted"/>
<evidence type="ECO:0000313" key="3">
    <source>
        <dbReference type="Proteomes" id="UP000193834"/>
    </source>
</evidence>
<gene>
    <name evidence="2" type="ORF">SAMN06295960_2713</name>
</gene>
<evidence type="ECO:0000313" key="2">
    <source>
        <dbReference type="EMBL" id="SMG45136.1"/>
    </source>
</evidence>
<dbReference type="STRING" id="1852522.SAMN06295960_2713"/>
<keyword evidence="3" id="KW-1185">Reference proteome</keyword>